<reference evidence="8 9" key="1">
    <citation type="journal article" date="2015" name="Nature">
        <title>rRNA introns, odd ribosomes, and small enigmatic genomes across a large radiation of phyla.</title>
        <authorList>
            <person name="Brown C.T."/>
            <person name="Hug L.A."/>
            <person name="Thomas B.C."/>
            <person name="Sharon I."/>
            <person name="Castelle C.J."/>
            <person name="Singh A."/>
            <person name="Wilkins M.J."/>
            <person name="Williams K.H."/>
            <person name="Banfield J.F."/>
        </authorList>
    </citation>
    <scope>NUCLEOTIDE SEQUENCE [LARGE SCALE GENOMIC DNA]</scope>
</reference>
<keyword evidence="2 5" id="KW-0808">Transferase</keyword>
<dbReference type="Pfam" id="PF00013">
    <property type="entry name" value="KH_1"/>
    <property type="match status" value="1"/>
</dbReference>
<dbReference type="InterPro" id="IPR036345">
    <property type="entry name" value="ExoRNase_PH_dom2_sf"/>
</dbReference>
<dbReference type="AlphaFoldDB" id="A0A0G0T671"/>
<dbReference type="CDD" id="cd04472">
    <property type="entry name" value="S1_PNPase"/>
    <property type="match status" value="1"/>
</dbReference>
<dbReference type="PROSITE" id="PS50084">
    <property type="entry name" value="KH_TYPE_1"/>
    <property type="match status" value="1"/>
</dbReference>
<dbReference type="SMART" id="SM00322">
    <property type="entry name" value="KH"/>
    <property type="match status" value="1"/>
</dbReference>
<dbReference type="Pfam" id="PF01138">
    <property type="entry name" value="RNase_PH"/>
    <property type="match status" value="2"/>
</dbReference>
<dbReference type="SUPFAM" id="SSF50249">
    <property type="entry name" value="Nucleic acid-binding proteins"/>
    <property type="match status" value="1"/>
</dbReference>
<proteinExistence type="inferred from homology"/>
<dbReference type="InterPro" id="IPR036612">
    <property type="entry name" value="KH_dom_type_1_sf"/>
</dbReference>
<accession>A0A0G0T671</accession>
<feature type="binding site" evidence="5">
    <location>
        <position position="483"/>
    </location>
    <ligand>
        <name>Mg(2+)</name>
        <dbReference type="ChEBI" id="CHEBI:18420"/>
    </ligand>
</feature>
<protein>
    <recommendedName>
        <fullName evidence="5">Polyribonucleotide nucleotidyltransferase</fullName>
        <ecNumber evidence="5">2.7.7.8</ecNumber>
    </recommendedName>
    <alternativeName>
        <fullName evidence="5">Polynucleotide phosphorylase</fullName>
        <shortName evidence="5">PNPase</shortName>
    </alternativeName>
</protein>
<dbReference type="CDD" id="cd02393">
    <property type="entry name" value="KH-I_PNPase"/>
    <property type="match status" value="1"/>
</dbReference>
<evidence type="ECO:0000259" key="7">
    <source>
        <dbReference type="PROSITE" id="PS50126"/>
    </source>
</evidence>
<evidence type="ECO:0000256" key="5">
    <source>
        <dbReference type="HAMAP-Rule" id="MF_01595"/>
    </source>
</evidence>
<dbReference type="PATRIC" id="fig|1618482.3.peg.332"/>
<dbReference type="InterPro" id="IPR004088">
    <property type="entry name" value="KH_dom_type_1"/>
</dbReference>
<dbReference type="InterPro" id="IPR020568">
    <property type="entry name" value="Ribosomal_Su5_D2-typ_SF"/>
</dbReference>
<dbReference type="CDD" id="cd11363">
    <property type="entry name" value="RNase_PH_PNPase_1"/>
    <property type="match status" value="1"/>
</dbReference>
<dbReference type="InterPro" id="IPR001247">
    <property type="entry name" value="ExoRNase_PH_dom1"/>
</dbReference>
<dbReference type="InterPro" id="IPR015847">
    <property type="entry name" value="ExoRNase_PH_dom2"/>
</dbReference>
<feature type="compositionally biased region" description="Basic and acidic residues" evidence="6">
    <location>
        <begin position="692"/>
        <end position="723"/>
    </location>
</feature>
<dbReference type="Gene3D" id="3.30.1370.10">
    <property type="entry name" value="K Homology domain, type 1"/>
    <property type="match status" value="1"/>
</dbReference>
<comment type="similarity">
    <text evidence="1 5">Belongs to the polyribonucleotide nucleotidyltransferase family.</text>
</comment>
<feature type="binding site" evidence="5">
    <location>
        <position position="489"/>
    </location>
    <ligand>
        <name>Mg(2+)</name>
        <dbReference type="ChEBI" id="CHEBI:18420"/>
    </ligand>
</feature>
<dbReference type="PROSITE" id="PS50126">
    <property type="entry name" value="S1"/>
    <property type="match status" value="1"/>
</dbReference>
<comment type="cofactor">
    <cofactor evidence="5">
        <name>Mg(2+)</name>
        <dbReference type="ChEBI" id="CHEBI:18420"/>
    </cofactor>
</comment>
<dbReference type="InterPro" id="IPR012162">
    <property type="entry name" value="PNPase"/>
</dbReference>
<dbReference type="Gene3D" id="2.40.50.140">
    <property type="entry name" value="Nucleic acid-binding proteins"/>
    <property type="match status" value="1"/>
</dbReference>
<evidence type="ECO:0000256" key="6">
    <source>
        <dbReference type="SAM" id="MobiDB-lite"/>
    </source>
</evidence>
<feature type="domain" description="S1 motif" evidence="7">
    <location>
        <begin position="619"/>
        <end position="687"/>
    </location>
</feature>
<evidence type="ECO:0000313" key="9">
    <source>
        <dbReference type="Proteomes" id="UP000034664"/>
    </source>
</evidence>
<dbReference type="FunFam" id="2.40.50.140:FF:000051">
    <property type="entry name" value="RNA-binding transcriptional accessory protein"/>
    <property type="match status" value="1"/>
</dbReference>
<comment type="catalytic activity">
    <reaction evidence="5">
        <text>RNA(n+1) + phosphate = RNA(n) + a ribonucleoside 5'-diphosphate</text>
        <dbReference type="Rhea" id="RHEA:22096"/>
        <dbReference type="Rhea" id="RHEA-COMP:14527"/>
        <dbReference type="Rhea" id="RHEA-COMP:17342"/>
        <dbReference type="ChEBI" id="CHEBI:43474"/>
        <dbReference type="ChEBI" id="CHEBI:57930"/>
        <dbReference type="ChEBI" id="CHEBI:140395"/>
        <dbReference type="EC" id="2.7.7.8"/>
    </reaction>
</comment>
<comment type="subcellular location">
    <subcellularLocation>
        <location evidence="5">Cytoplasm</location>
    </subcellularLocation>
</comment>
<sequence>MKKITQTITIADRPFTFETGELAPQAESAVYARYGDTVVLATVAVSKQDSDRGYFPLSVEFTEKLYAGGRIKGSRWVKREGRPSDDLILKARLIDRSIRPLFPKAFKKDVQVIVTVLSVDRENDSDMVGMLAVSAALYLSSIPWNGPIASVRMGTANGNFVVNPTNAEMEFSDLDLVVSSSKEKVVMIEAGANQIPEEKMFSAIKMALDETKPIIAVIEELQKKAGKKKQVVPEKRDHKLFDAIKKSHKKEIVETLTARTLKKEGAYEKHMQLITELSKAYEEVYSTSEVIGVLDEIFEENMREIILKTGKRVDGRGLKDLRPLSGRVSVLPRTHGSAIFQRGDTQALTITTLAPPSLEMWLESAEGEETKRYMHHYNMPPFSVGETGRVGYPGRREIGHGALAERALEPVIPTEEEFPYTIHVVSEILSSNGSTSMASTCGSTLSLMDAGVPIKAPVGGISTGLVTQGEKFVLLTDIMGVEDFGGDMDFKVAGTKEGITAIQLDIKIDGLTLPMIKDTFAQSYEARLKILDMMNSVIPSTRTAVSEYAPKVETVTIDVEKIGEVIGPGGRMIKSIIAETGCDINVEDDGVVTIAGLDTAKVQTAVDWIKGIVREVKEGEVFEGEVKRLMSFGAFVEILPGKEGLVHLSKMSTEFVEKPEDVVSVGQTVRVRVVEIDQRKRINLSMLFGEDTKSERRDRPRLSSQRDDRSRGGRGDRQGDHRGGYSKQRYQHPHLREDR</sequence>
<dbReference type="PANTHER" id="PTHR11252:SF0">
    <property type="entry name" value="POLYRIBONUCLEOTIDE NUCLEOTIDYLTRANSFERASE 1, MITOCHONDRIAL"/>
    <property type="match status" value="1"/>
</dbReference>
<dbReference type="SUPFAM" id="SSF54791">
    <property type="entry name" value="Eukaryotic type KH-domain (KH-domain type I)"/>
    <property type="match status" value="1"/>
</dbReference>
<keyword evidence="5" id="KW-0963">Cytoplasm</keyword>
<evidence type="ECO:0000256" key="4">
    <source>
        <dbReference type="ARBA" id="ARBA00022884"/>
    </source>
</evidence>
<dbReference type="SMART" id="SM00316">
    <property type="entry name" value="S1"/>
    <property type="match status" value="1"/>
</dbReference>
<dbReference type="InterPro" id="IPR004087">
    <property type="entry name" value="KH_dom"/>
</dbReference>
<evidence type="ECO:0000313" key="8">
    <source>
        <dbReference type="EMBL" id="KKR72509.1"/>
    </source>
</evidence>
<dbReference type="GO" id="GO:0000175">
    <property type="term" value="F:3'-5'-RNA exonuclease activity"/>
    <property type="evidence" value="ECO:0007669"/>
    <property type="project" value="TreeGrafter"/>
</dbReference>
<name>A0A0G0T671_9BACT</name>
<dbReference type="GO" id="GO:0000287">
    <property type="term" value="F:magnesium ion binding"/>
    <property type="evidence" value="ECO:0007669"/>
    <property type="project" value="UniProtKB-UniRule"/>
</dbReference>
<dbReference type="GO" id="GO:0004654">
    <property type="term" value="F:polyribonucleotide nucleotidyltransferase activity"/>
    <property type="evidence" value="ECO:0007669"/>
    <property type="project" value="UniProtKB-UniRule"/>
</dbReference>
<dbReference type="EC" id="2.7.7.8" evidence="5"/>
<dbReference type="NCBIfam" id="NF008805">
    <property type="entry name" value="PRK11824.1"/>
    <property type="match status" value="1"/>
</dbReference>
<dbReference type="GO" id="GO:0005829">
    <property type="term" value="C:cytosol"/>
    <property type="evidence" value="ECO:0007669"/>
    <property type="project" value="TreeGrafter"/>
</dbReference>
<dbReference type="Proteomes" id="UP000034664">
    <property type="component" value="Unassembled WGS sequence"/>
</dbReference>
<dbReference type="PANTHER" id="PTHR11252">
    <property type="entry name" value="POLYRIBONUCLEOTIDE NUCLEOTIDYLTRANSFERASE"/>
    <property type="match status" value="1"/>
</dbReference>
<dbReference type="Pfam" id="PF00575">
    <property type="entry name" value="S1"/>
    <property type="match status" value="1"/>
</dbReference>
<organism evidence="8 9">
    <name type="scientific">Candidatus Roizmanbacteria bacterium GW2011_GWB1_40_7</name>
    <dbReference type="NCBI Taxonomy" id="1618482"/>
    <lineage>
        <taxon>Bacteria</taxon>
        <taxon>Candidatus Roizmaniibacteriota</taxon>
    </lineage>
</organism>
<dbReference type="SUPFAM" id="SSF54211">
    <property type="entry name" value="Ribosomal protein S5 domain 2-like"/>
    <property type="match status" value="2"/>
</dbReference>
<evidence type="ECO:0000256" key="3">
    <source>
        <dbReference type="ARBA" id="ARBA00022695"/>
    </source>
</evidence>
<dbReference type="InterPro" id="IPR027408">
    <property type="entry name" value="PNPase/RNase_PH_dom_sf"/>
</dbReference>
<dbReference type="EMBL" id="LBZM01000005">
    <property type="protein sequence ID" value="KKR72509.1"/>
    <property type="molecule type" value="Genomic_DNA"/>
</dbReference>
<comment type="caution">
    <text evidence="8">The sequence shown here is derived from an EMBL/GenBank/DDBJ whole genome shotgun (WGS) entry which is preliminary data.</text>
</comment>
<keyword evidence="5" id="KW-0460">Magnesium</keyword>
<dbReference type="Pfam" id="PF03725">
    <property type="entry name" value="RNase_PH_C"/>
    <property type="match status" value="1"/>
</dbReference>
<dbReference type="NCBIfam" id="TIGR03591">
    <property type="entry name" value="polynuc_phos"/>
    <property type="match status" value="1"/>
</dbReference>
<gene>
    <name evidence="5" type="primary">pnp</name>
    <name evidence="8" type="ORF">UU14_C0005G0077</name>
</gene>
<dbReference type="CDD" id="cd11364">
    <property type="entry name" value="RNase_PH_PNPase_2"/>
    <property type="match status" value="1"/>
</dbReference>
<dbReference type="FunFam" id="3.30.1370.10:FF:000001">
    <property type="entry name" value="Polyribonucleotide nucleotidyltransferase"/>
    <property type="match status" value="1"/>
</dbReference>
<dbReference type="SUPFAM" id="SSF55666">
    <property type="entry name" value="Ribonuclease PH domain 2-like"/>
    <property type="match status" value="2"/>
</dbReference>
<dbReference type="GO" id="GO:0006402">
    <property type="term" value="P:mRNA catabolic process"/>
    <property type="evidence" value="ECO:0007669"/>
    <property type="project" value="UniProtKB-UniRule"/>
</dbReference>
<dbReference type="FunFam" id="3.30.230.70:FF:000001">
    <property type="entry name" value="Polyribonucleotide nucleotidyltransferase"/>
    <property type="match status" value="1"/>
</dbReference>
<dbReference type="InterPro" id="IPR012340">
    <property type="entry name" value="NA-bd_OB-fold"/>
</dbReference>
<keyword evidence="3 5" id="KW-0548">Nucleotidyltransferase</keyword>
<feature type="region of interest" description="Disordered" evidence="6">
    <location>
        <begin position="692"/>
        <end position="739"/>
    </location>
</feature>
<evidence type="ECO:0000256" key="2">
    <source>
        <dbReference type="ARBA" id="ARBA00022679"/>
    </source>
</evidence>
<keyword evidence="5" id="KW-0479">Metal-binding</keyword>
<comment type="function">
    <text evidence="5">Involved in mRNA degradation. Catalyzes the phosphorolysis of single-stranded polyribonucleotides processively in the 3'- to 5'-direction.</text>
</comment>
<dbReference type="InterPro" id="IPR003029">
    <property type="entry name" value="S1_domain"/>
</dbReference>
<dbReference type="HAMAP" id="MF_01595">
    <property type="entry name" value="PNPase"/>
    <property type="match status" value="1"/>
</dbReference>
<dbReference type="Gene3D" id="3.30.230.70">
    <property type="entry name" value="GHMP Kinase, N-terminal domain"/>
    <property type="match status" value="2"/>
</dbReference>
<dbReference type="PIRSF" id="PIRSF005499">
    <property type="entry name" value="PNPase"/>
    <property type="match status" value="1"/>
</dbReference>
<keyword evidence="4 5" id="KW-0694">RNA-binding</keyword>
<evidence type="ECO:0000256" key="1">
    <source>
        <dbReference type="ARBA" id="ARBA00007404"/>
    </source>
</evidence>
<dbReference type="GO" id="GO:0003729">
    <property type="term" value="F:mRNA binding"/>
    <property type="evidence" value="ECO:0007669"/>
    <property type="project" value="UniProtKB-ARBA"/>
</dbReference>